<keyword evidence="1" id="KW-0812">Transmembrane</keyword>
<feature type="transmembrane region" description="Helical" evidence="1">
    <location>
        <begin position="31"/>
        <end position="57"/>
    </location>
</feature>
<proteinExistence type="predicted"/>
<name>A0A8R1EDB0_CAEJA</name>
<keyword evidence="3" id="KW-1185">Reference proteome</keyword>
<organism evidence="2 3">
    <name type="scientific">Caenorhabditis japonica</name>
    <dbReference type="NCBI Taxonomy" id="281687"/>
    <lineage>
        <taxon>Eukaryota</taxon>
        <taxon>Metazoa</taxon>
        <taxon>Ecdysozoa</taxon>
        <taxon>Nematoda</taxon>
        <taxon>Chromadorea</taxon>
        <taxon>Rhabditida</taxon>
        <taxon>Rhabditina</taxon>
        <taxon>Rhabditomorpha</taxon>
        <taxon>Rhabditoidea</taxon>
        <taxon>Rhabditidae</taxon>
        <taxon>Peloderinae</taxon>
        <taxon>Caenorhabditis</taxon>
    </lineage>
</organism>
<evidence type="ECO:0000313" key="2">
    <source>
        <dbReference type="EnsemblMetazoa" id="CJA33841.1"/>
    </source>
</evidence>
<dbReference type="Proteomes" id="UP000005237">
    <property type="component" value="Unassembled WGS sequence"/>
</dbReference>
<dbReference type="EnsemblMetazoa" id="CJA33841.1">
    <property type="protein sequence ID" value="CJA33841.1"/>
    <property type="gene ID" value="WBGene00209688"/>
</dbReference>
<dbReference type="AlphaFoldDB" id="A0A8R1EDB0"/>
<reference evidence="3" key="1">
    <citation type="submission" date="2010-08" db="EMBL/GenBank/DDBJ databases">
        <authorList>
            <consortium name="Caenorhabditis japonica Sequencing Consortium"/>
            <person name="Wilson R.K."/>
        </authorList>
    </citation>
    <scope>NUCLEOTIDE SEQUENCE [LARGE SCALE GENOMIC DNA]</scope>
    <source>
        <strain evidence="3">DF5081</strain>
    </source>
</reference>
<sequence>MRKKGLLPKLLEQTDLFFQSFFTKNLKPDTFWTTLLIFGATVAILVISGLFAVFLWFRKRTTKQDIKQVEKKSIS</sequence>
<evidence type="ECO:0000313" key="3">
    <source>
        <dbReference type="Proteomes" id="UP000005237"/>
    </source>
</evidence>
<reference evidence="2" key="2">
    <citation type="submission" date="2022-06" db="UniProtKB">
        <authorList>
            <consortium name="EnsemblMetazoa"/>
        </authorList>
    </citation>
    <scope>IDENTIFICATION</scope>
    <source>
        <strain evidence="2">DF5081</strain>
    </source>
</reference>
<evidence type="ECO:0000256" key="1">
    <source>
        <dbReference type="SAM" id="Phobius"/>
    </source>
</evidence>
<keyword evidence="1" id="KW-0472">Membrane</keyword>
<accession>A0A8R1EDB0</accession>
<keyword evidence="1" id="KW-1133">Transmembrane helix</keyword>
<protein>
    <submittedName>
        <fullName evidence="2">Uncharacterized protein</fullName>
    </submittedName>
</protein>